<dbReference type="EC" id="3.5.1.46" evidence="1"/>
<dbReference type="SUPFAM" id="SSF56601">
    <property type="entry name" value="beta-lactamase/transpeptidase-like"/>
    <property type="match status" value="1"/>
</dbReference>
<dbReference type="AlphaFoldDB" id="A0A1R3VCJ8"/>
<sequence>MPNGAYHNTFWIEDQERGAYIAWGYGGQIIHIDPEADFAVVKLSHQPSQLPVKRAQWPDHVHQVSNTLPFNSFAAFRAIREELET</sequence>
<proteinExistence type="predicted"/>
<evidence type="ECO:0000313" key="1">
    <source>
        <dbReference type="EMBL" id="SIT56098.1"/>
    </source>
</evidence>
<dbReference type="STRING" id="1631249.BQ8794_240305"/>
<dbReference type="InterPro" id="IPR012338">
    <property type="entry name" value="Beta-lactam/transpept-like"/>
</dbReference>
<organism evidence="1 2">
    <name type="scientific">Mesorhizobium prunaredense</name>
    <dbReference type="NCBI Taxonomy" id="1631249"/>
    <lineage>
        <taxon>Bacteria</taxon>
        <taxon>Pseudomonadati</taxon>
        <taxon>Pseudomonadota</taxon>
        <taxon>Alphaproteobacteria</taxon>
        <taxon>Hyphomicrobiales</taxon>
        <taxon>Phyllobacteriaceae</taxon>
        <taxon>Mesorhizobium</taxon>
    </lineage>
</organism>
<dbReference type="EMBL" id="FTPD01000017">
    <property type="protein sequence ID" value="SIT56098.1"/>
    <property type="molecule type" value="Genomic_DNA"/>
</dbReference>
<accession>A0A1R3VCJ8</accession>
<dbReference type="GO" id="GO:0019875">
    <property type="term" value="F:6-aminohexanoate-dimer hydrolase activity"/>
    <property type="evidence" value="ECO:0007669"/>
    <property type="project" value="UniProtKB-EC"/>
</dbReference>
<gene>
    <name evidence="1" type="ORF">BQ8794_240305</name>
</gene>
<name>A0A1R3VCJ8_9HYPH</name>
<dbReference type="Gene3D" id="3.40.710.10">
    <property type="entry name" value="DD-peptidase/beta-lactamase superfamily"/>
    <property type="match status" value="1"/>
</dbReference>
<reference evidence="2" key="1">
    <citation type="submission" date="2017-01" db="EMBL/GenBank/DDBJ databases">
        <authorList>
            <person name="Brunel B."/>
        </authorList>
    </citation>
    <scope>NUCLEOTIDE SEQUENCE [LARGE SCALE GENOMIC DNA]</scope>
</reference>
<dbReference type="Proteomes" id="UP000188388">
    <property type="component" value="Unassembled WGS sequence"/>
</dbReference>
<keyword evidence="2" id="KW-1185">Reference proteome</keyword>
<protein>
    <submittedName>
        <fullName evidence="1">6-aminohexanoate-dimer hydrolase</fullName>
        <ecNumber evidence="1">3.5.1.46</ecNumber>
    </submittedName>
</protein>
<keyword evidence="1" id="KW-0378">Hydrolase</keyword>
<evidence type="ECO:0000313" key="2">
    <source>
        <dbReference type="Proteomes" id="UP000188388"/>
    </source>
</evidence>
<dbReference type="RefSeq" id="WP_143744580.1">
    <property type="nucleotide sequence ID" value="NZ_FTPD01000017.1"/>
</dbReference>